<dbReference type="Proteomes" id="UP001362999">
    <property type="component" value="Unassembled WGS sequence"/>
</dbReference>
<evidence type="ECO:0000313" key="3">
    <source>
        <dbReference type="Proteomes" id="UP001362999"/>
    </source>
</evidence>
<name>A0AAW0AKL7_9AGAR</name>
<protein>
    <submittedName>
        <fullName evidence="2">Uncharacterized protein</fullName>
    </submittedName>
</protein>
<reference evidence="2 3" key="1">
    <citation type="journal article" date="2024" name="J Genomics">
        <title>Draft genome sequencing and assembly of Favolaschia claudopus CIRM-BRFM 2984 isolated from oak limbs.</title>
        <authorList>
            <person name="Navarro D."/>
            <person name="Drula E."/>
            <person name="Chaduli D."/>
            <person name="Cazenave R."/>
            <person name="Ahrendt S."/>
            <person name="Wang J."/>
            <person name="Lipzen A."/>
            <person name="Daum C."/>
            <person name="Barry K."/>
            <person name="Grigoriev I.V."/>
            <person name="Favel A."/>
            <person name="Rosso M.N."/>
            <person name="Martin F."/>
        </authorList>
    </citation>
    <scope>NUCLEOTIDE SEQUENCE [LARGE SCALE GENOMIC DNA]</scope>
    <source>
        <strain evidence="2 3">CIRM-BRFM 2984</strain>
    </source>
</reference>
<sequence>MDDYASVRGFACTQGGAGIRLSKLVELHPHSSCSRLPPYCSPPASPQLRLVEEATYGAFACRDSRYLLRVQRRCSVESRSLKSSLSSCRWLDRPRSDTLTHSAPALWSPMLRDRKRSMLGGLPPSLRTNAVAADSPMVSLDEASRLAQGHIILSRCSLHMLDWDSRDPCQRSRVYEDLRTSSRPSLPAAGICASSRNLACWIFISLFFATCDLDVISRLLLFTSLACLTPRYFVRAPSPRVFSFLPPSCLGSYFIFLFAVIE</sequence>
<keyword evidence="3" id="KW-1185">Reference proteome</keyword>
<accession>A0AAW0AKL7</accession>
<evidence type="ECO:0000256" key="1">
    <source>
        <dbReference type="SAM" id="Phobius"/>
    </source>
</evidence>
<keyword evidence="1" id="KW-0472">Membrane</keyword>
<keyword evidence="1" id="KW-1133">Transmembrane helix</keyword>
<evidence type="ECO:0000313" key="2">
    <source>
        <dbReference type="EMBL" id="KAK7013727.1"/>
    </source>
</evidence>
<gene>
    <name evidence="2" type="ORF">R3P38DRAFT_1452412</name>
</gene>
<proteinExistence type="predicted"/>
<feature type="transmembrane region" description="Helical" evidence="1">
    <location>
        <begin position="241"/>
        <end position="261"/>
    </location>
</feature>
<dbReference type="EMBL" id="JAWWNJ010000058">
    <property type="protein sequence ID" value="KAK7013727.1"/>
    <property type="molecule type" value="Genomic_DNA"/>
</dbReference>
<comment type="caution">
    <text evidence="2">The sequence shown here is derived from an EMBL/GenBank/DDBJ whole genome shotgun (WGS) entry which is preliminary data.</text>
</comment>
<keyword evidence="1" id="KW-0812">Transmembrane</keyword>
<dbReference type="AlphaFoldDB" id="A0AAW0AKL7"/>
<organism evidence="2 3">
    <name type="scientific">Favolaschia claudopus</name>
    <dbReference type="NCBI Taxonomy" id="2862362"/>
    <lineage>
        <taxon>Eukaryota</taxon>
        <taxon>Fungi</taxon>
        <taxon>Dikarya</taxon>
        <taxon>Basidiomycota</taxon>
        <taxon>Agaricomycotina</taxon>
        <taxon>Agaricomycetes</taxon>
        <taxon>Agaricomycetidae</taxon>
        <taxon>Agaricales</taxon>
        <taxon>Marasmiineae</taxon>
        <taxon>Mycenaceae</taxon>
        <taxon>Favolaschia</taxon>
    </lineage>
</organism>